<proteinExistence type="predicted"/>
<protein>
    <submittedName>
        <fullName evidence="1">Uncharacterized protein</fullName>
    </submittedName>
</protein>
<dbReference type="PANTHER" id="PTHR33240">
    <property type="entry name" value="OS08G0508500 PROTEIN"/>
    <property type="match status" value="1"/>
</dbReference>
<evidence type="ECO:0000313" key="2">
    <source>
        <dbReference type="Proteomes" id="UP000287651"/>
    </source>
</evidence>
<evidence type="ECO:0000313" key="1">
    <source>
        <dbReference type="EMBL" id="RRT47717.1"/>
    </source>
</evidence>
<dbReference type="AlphaFoldDB" id="A0A426Y7M3"/>
<dbReference type="Proteomes" id="UP000287651">
    <property type="component" value="Unassembled WGS sequence"/>
</dbReference>
<dbReference type="EMBL" id="AMZH03014392">
    <property type="protein sequence ID" value="RRT47717.1"/>
    <property type="molecule type" value="Genomic_DNA"/>
</dbReference>
<organism evidence="1 2">
    <name type="scientific">Ensete ventricosum</name>
    <name type="common">Abyssinian banana</name>
    <name type="synonym">Musa ensete</name>
    <dbReference type="NCBI Taxonomy" id="4639"/>
    <lineage>
        <taxon>Eukaryota</taxon>
        <taxon>Viridiplantae</taxon>
        <taxon>Streptophyta</taxon>
        <taxon>Embryophyta</taxon>
        <taxon>Tracheophyta</taxon>
        <taxon>Spermatophyta</taxon>
        <taxon>Magnoliopsida</taxon>
        <taxon>Liliopsida</taxon>
        <taxon>Zingiberales</taxon>
        <taxon>Musaceae</taxon>
        <taxon>Ensete</taxon>
    </lineage>
</organism>
<comment type="caution">
    <text evidence="1">The sequence shown here is derived from an EMBL/GenBank/DDBJ whole genome shotgun (WGS) entry which is preliminary data.</text>
</comment>
<dbReference type="PANTHER" id="PTHR33240:SF8">
    <property type="entry name" value="OS03G0439900 PROTEIN"/>
    <property type="match status" value="1"/>
</dbReference>
<gene>
    <name evidence="1" type="ORF">B296_00032836</name>
</gene>
<feature type="non-terminal residue" evidence="1">
    <location>
        <position position="1"/>
    </location>
</feature>
<sequence>KQPNERSGEEMLVAPSTLGLGRPLPFPPHVDVNAFIPTPNCYWKLFNDLGLLPPRTNLEKPGISPKEFHNLIHQVQSLTGMMQMIIPLISQLAQQTPQPQALSLAAQPTSITLPQDPFSIKGSSVGGISHATSRSHENPPHDLTIIWRTGEAKYPDHNDALVISVKITNALVKRIMVDTRSSTDVLYLNAFEKLDRTEKDLNPMASTLTRFIGDSISSLGTTTLPITIGEEPISKTMMITFMVVVLGNHQSITYTAE</sequence>
<accession>A0A426Y7M3</accession>
<name>A0A426Y7M3_ENSVE</name>
<reference evidence="1 2" key="1">
    <citation type="journal article" date="2014" name="Agronomy (Basel)">
        <title>A Draft Genome Sequence for Ensete ventricosum, the Drought-Tolerant Tree Against Hunger.</title>
        <authorList>
            <person name="Harrison J."/>
            <person name="Moore K.A."/>
            <person name="Paszkiewicz K."/>
            <person name="Jones T."/>
            <person name="Grant M."/>
            <person name="Ambacheew D."/>
            <person name="Muzemil S."/>
            <person name="Studholme D.J."/>
        </authorList>
    </citation>
    <scope>NUCLEOTIDE SEQUENCE [LARGE SCALE GENOMIC DNA]</scope>
</reference>